<protein>
    <submittedName>
        <fullName evidence="1">Restriction endonuclease</fullName>
    </submittedName>
</protein>
<dbReference type="STRING" id="336566.ABB30_14195"/>
<keyword evidence="1" id="KW-0378">Hydrolase</keyword>
<dbReference type="PANTHER" id="PTHR38733">
    <property type="entry name" value="PROTEIN MCRC"/>
    <property type="match status" value="1"/>
</dbReference>
<comment type="caution">
    <text evidence="1">The sequence shown here is derived from an EMBL/GenBank/DDBJ whole genome shotgun (WGS) entry which is preliminary data.</text>
</comment>
<keyword evidence="1" id="KW-0540">Nuclease</keyword>
<keyword evidence="1" id="KW-0255">Endonuclease</keyword>
<dbReference type="PANTHER" id="PTHR38733:SF1">
    <property type="entry name" value="TYPE IV METHYL-DIRECTED RESTRICTION ENZYME ECOKMCRBC"/>
    <property type="match status" value="1"/>
</dbReference>
<name>A0A0R0CWY7_9GAMM</name>
<proteinExistence type="predicted"/>
<dbReference type="GO" id="GO:0004519">
    <property type="term" value="F:endonuclease activity"/>
    <property type="evidence" value="ECO:0007669"/>
    <property type="project" value="UniProtKB-KW"/>
</dbReference>
<dbReference type="AlphaFoldDB" id="A0A0R0CWY7"/>
<sequence length="422" mass="48233">MILVHEHARLTSAPLQEEGMHQRCIPPSAFDWLCRQGRLLGSGGVSLVQMEDQRWLRLDGHVGLIETPCGTRIEILPKTVDGNEDPARSRATLLAMLQRCLDLPVRDLGEASLQTHTMPVSEWIMQQFLLALETLVQRGVRCDYRAEQDQLRHLRGRLLIAQQLRQPAGRAHLFQVEHQVFDADRPENRLIRSALDKVRGLTRDPGNWRLSHELAHVFHEVPASRDNTRDFQCWRDDRLMAHYRDIRPWVAMILGERNPLAMLGQWQGRSLLFPMQRVFERFVGWALRLHLPVGVRLREQAASQSLCRHEGGAMFQLQPDFLIDQSGFCWVGDAKWKRLDAGNRANKYGISQADLYQLFAYGQKYLGGQGRMSLIYPRTSSFDEALPLFNFDDAGVLSLEVIPLDLRTGELVGTRLVGRVVG</sequence>
<accession>A0A0R0CWY7</accession>
<dbReference type="Proteomes" id="UP000050956">
    <property type="component" value="Unassembled WGS sequence"/>
</dbReference>
<evidence type="ECO:0000313" key="1">
    <source>
        <dbReference type="EMBL" id="KRG74269.1"/>
    </source>
</evidence>
<gene>
    <name evidence="1" type="ORF">ABB30_14195</name>
</gene>
<keyword evidence="2" id="KW-1185">Reference proteome</keyword>
<reference evidence="1 2" key="1">
    <citation type="submission" date="2015-05" db="EMBL/GenBank/DDBJ databases">
        <title>Genome sequencing and analysis of members of genus Stenotrophomonas.</title>
        <authorList>
            <person name="Patil P.P."/>
            <person name="Midha S."/>
            <person name="Patil P.B."/>
        </authorList>
    </citation>
    <scope>NUCLEOTIDE SEQUENCE [LARGE SCALE GENOMIC DNA]</scope>
    <source>
        <strain evidence="1 2">DSM 24757</strain>
    </source>
</reference>
<dbReference type="InterPro" id="IPR019292">
    <property type="entry name" value="McrC"/>
</dbReference>
<dbReference type="RefSeq" id="WP_057638962.1">
    <property type="nucleotide sequence ID" value="NZ_LDJM01000045.1"/>
</dbReference>
<dbReference type="EMBL" id="LDJM01000045">
    <property type="protein sequence ID" value="KRG74269.1"/>
    <property type="molecule type" value="Genomic_DNA"/>
</dbReference>
<evidence type="ECO:0000313" key="2">
    <source>
        <dbReference type="Proteomes" id="UP000050956"/>
    </source>
</evidence>
<dbReference type="PATRIC" id="fig|336566.3.peg.2408"/>
<dbReference type="Pfam" id="PF10117">
    <property type="entry name" value="McrBC"/>
    <property type="match status" value="1"/>
</dbReference>
<organism evidence="1 2">
    <name type="scientific">Stenotrophomonas ginsengisoli</name>
    <dbReference type="NCBI Taxonomy" id="336566"/>
    <lineage>
        <taxon>Bacteria</taxon>
        <taxon>Pseudomonadati</taxon>
        <taxon>Pseudomonadota</taxon>
        <taxon>Gammaproteobacteria</taxon>
        <taxon>Lysobacterales</taxon>
        <taxon>Lysobacteraceae</taxon>
        <taxon>Stenotrophomonas</taxon>
    </lineage>
</organism>